<accession>A0ABV9WAC3</accession>
<name>A0ABV9WAC3_9ACTN</name>
<protein>
    <submittedName>
        <fullName evidence="1">Uncharacterized protein</fullName>
    </submittedName>
</protein>
<proteinExistence type="predicted"/>
<dbReference type="Proteomes" id="UP001595912">
    <property type="component" value="Unassembled WGS sequence"/>
</dbReference>
<keyword evidence="2" id="KW-1185">Reference proteome</keyword>
<gene>
    <name evidence="1" type="ORF">ACFPIJ_44520</name>
</gene>
<sequence>MLPAWLPDWNGAADAVRDADLAAVRATARELVDLVLTEDSRYLDALTETVESAIVTPLAMLSEALDRGTDAEVLVAARLVRRSVEAYLAEAPLRLRHLVRGLPGPHRG</sequence>
<reference evidence="2" key="1">
    <citation type="journal article" date="2019" name="Int. J. Syst. Evol. Microbiol.">
        <title>The Global Catalogue of Microorganisms (GCM) 10K type strain sequencing project: providing services to taxonomists for standard genome sequencing and annotation.</title>
        <authorList>
            <consortium name="The Broad Institute Genomics Platform"/>
            <consortium name="The Broad Institute Genome Sequencing Center for Infectious Disease"/>
            <person name="Wu L."/>
            <person name="Ma J."/>
        </authorList>
    </citation>
    <scope>NUCLEOTIDE SEQUENCE [LARGE SCALE GENOMIC DNA]</scope>
    <source>
        <strain evidence="2">CGMCC 4.7152</strain>
    </source>
</reference>
<evidence type="ECO:0000313" key="1">
    <source>
        <dbReference type="EMBL" id="MFC5004880.1"/>
    </source>
</evidence>
<organism evidence="1 2">
    <name type="scientific">Dactylosporangium cerinum</name>
    <dbReference type="NCBI Taxonomy" id="1434730"/>
    <lineage>
        <taxon>Bacteria</taxon>
        <taxon>Bacillati</taxon>
        <taxon>Actinomycetota</taxon>
        <taxon>Actinomycetes</taxon>
        <taxon>Micromonosporales</taxon>
        <taxon>Micromonosporaceae</taxon>
        <taxon>Dactylosporangium</taxon>
    </lineage>
</organism>
<comment type="caution">
    <text evidence="1">The sequence shown here is derived from an EMBL/GenBank/DDBJ whole genome shotgun (WGS) entry which is preliminary data.</text>
</comment>
<dbReference type="EMBL" id="JBHSIU010000066">
    <property type="protein sequence ID" value="MFC5004880.1"/>
    <property type="molecule type" value="Genomic_DNA"/>
</dbReference>
<dbReference type="RefSeq" id="WP_380125167.1">
    <property type="nucleotide sequence ID" value="NZ_JBHSIU010000066.1"/>
</dbReference>
<evidence type="ECO:0000313" key="2">
    <source>
        <dbReference type="Proteomes" id="UP001595912"/>
    </source>
</evidence>